<sequence>MIVVHGKKPLHEVQQLNFEFLLPEILQKNAQQVSPQG</sequence>
<dbReference type="Proteomes" id="UP000232003">
    <property type="component" value="Chromosome"/>
</dbReference>
<reference evidence="1 2" key="1">
    <citation type="submission" date="2017-11" db="EMBL/GenBank/DDBJ databases">
        <title>Complete genome of a free-living desiccation-tolerant cyanobacterium and its photosynthetic adaptation to extreme terrestrial habitat.</title>
        <authorList>
            <person name="Shang J."/>
        </authorList>
    </citation>
    <scope>NUCLEOTIDE SEQUENCE [LARGE SCALE GENOMIC DNA]</scope>
    <source>
        <strain evidence="1 2">CCNUN1</strain>
    </source>
</reference>
<evidence type="ECO:0000313" key="2">
    <source>
        <dbReference type="Proteomes" id="UP000232003"/>
    </source>
</evidence>
<name>A0A2K8T581_9NOSO</name>
<dbReference type="EMBL" id="CP024785">
    <property type="protein sequence ID" value="AUB42878.1"/>
    <property type="molecule type" value="Genomic_DNA"/>
</dbReference>
<dbReference type="KEGG" id="nfl:COO91_09027"/>
<gene>
    <name evidence="1" type="ORF">COO91_09027</name>
</gene>
<keyword evidence="2" id="KW-1185">Reference proteome</keyword>
<proteinExistence type="predicted"/>
<dbReference type="AlphaFoldDB" id="A0A2K8T581"/>
<evidence type="ECO:0000313" key="1">
    <source>
        <dbReference type="EMBL" id="AUB42878.1"/>
    </source>
</evidence>
<accession>A0A2K8T581</accession>
<protein>
    <submittedName>
        <fullName evidence="1">Uncharacterized protein</fullName>
    </submittedName>
</protein>
<organism evidence="1 2">
    <name type="scientific">Nostoc flagelliforme CCNUN1</name>
    <dbReference type="NCBI Taxonomy" id="2038116"/>
    <lineage>
        <taxon>Bacteria</taxon>
        <taxon>Bacillati</taxon>
        <taxon>Cyanobacteriota</taxon>
        <taxon>Cyanophyceae</taxon>
        <taxon>Nostocales</taxon>
        <taxon>Nostocaceae</taxon>
        <taxon>Nostoc</taxon>
    </lineage>
</organism>